<sequence>MSDRIFELRTYVANPGRLTALQRRFREHTLALFERHSMEVIGFFTPTEGEAADRTLVYLLAFPDRTSADRAWEEFRADPDWIKAKADSEVDGVLTERVDSVFMDPTDYSPLH</sequence>
<dbReference type="InterPro" id="IPR011008">
    <property type="entry name" value="Dimeric_a/b-barrel"/>
</dbReference>
<dbReference type="Pfam" id="PF07978">
    <property type="entry name" value="NIPSNAP"/>
    <property type="match status" value="1"/>
</dbReference>
<evidence type="ECO:0000313" key="3">
    <source>
        <dbReference type="Proteomes" id="UP000613840"/>
    </source>
</evidence>
<reference evidence="2" key="1">
    <citation type="journal article" date="2014" name="Int. J. Syst. Evol. Microbiol.">
        <title>Complete genome sequence of Corynebacterium casei LMG S-19264T (=DSM 44701T), isolated from a smear-ripened cheese.</title>
        <authorList>
            <consortium name="US DOE Joint Genome Institute (JGI-PGF)"/>
            <person name="Walter F."/>
            <person name="Albersmeier A."/>
            <person name="Kalinowski J."/>
            <person name="Ruckert C."/>
        </authorList>
    </citation>
    <scope>NUCLEOTIDE SEQUENCE</scope>
    <source>
        <strain evidence="2">CGMCC 4.7306</strain>
    </source>
</reference>
<dbReference type="InterPro" id="IPR012577">
    <property type="entry name" value="NIPSNAP"/>
</dbReference>
<keyword evidence="3" id="KW-1185">Reference proteome</keyword>
<protein>
    <submittedName>
        <fullName evidence="2">NIPSNAP family protein</fullName>
    </submittedName>
</protein>
<reference evidence="2" key="2">
    <citation type="submission" date="2020-09" db="EMBL/GenBank/DDBJ databases">
        <authorList>
            <person name="Sun Q."/>
            <person name="Zhou Y."/>
        </authorList>
    </citation>
    <scope>NUCLEOTIDE SEQUENCE</scope>
    <source>
        <strain evidence="2">CGMCC 4.7306</strain>
    </source>
</reference>
<evidence type="ECO:0000259" key="1">
    <source>
        <dbReference type="Pfam" id="PF07978"/>
    </source>
</evidence>
<proteinExistence type="predicted"/>
<accession>A0A917S8L9</accession>
<dbReference type="SUPFAM" id="SSF54909">
    <property type="entry name" value="Dimeric alpha+beta barrel"/>
    <property type="match status" value="1"/>
</dbReference>
<gene>
    <name evidence="2" type="ORF">GCM10011575_21830</name>
</gene>
<dbReference type="Gene3D" id="3.30.70.100">
    <property type="match status" value="1"/>
</dbReference>
<name>A0A917S8L9_9ACTN</name>
<dbReference type="RefSeq" id="WP_188895347.1">
    <property type="nucleotide sequence ID" value="NZ_BMMZ01000004.1"/>
</dbReference>
<dbReference type="EMBL" id="BMMZ01000004">
    <property type="protein sequence ID" value="GGL62970.1"/>
    <property type="molecule type" value="Genomic_DNA"/>
</dbReference>
<feature type="domain" description="NIPSNAP" evidence="1">
    <location>
        <begin position="6"/>
        <end position="110"/>
    </location>
</feature>
<organism evidence="2 3">
    <name type="scientific">Microlunatus endophyticus</name>
    <dbReference type="NCBI Taxonomy" id="1716077"/>
    <lineage>
        <taxon>Bacteria</taxon>
        <taxon>Bacillati</taxon>
        <taxon>Actinomycetota</taxon>
        <taxon>Actinomycetes</taxon>
        <taxon>Propionibacteriales</taxon>
        <taxon>Propionibacteriaceae</taxon>
        <taxon>Microlunatus</taxon>
    </lineage>
</organism>
<evidence type="ECO:0000313" key="2">
    <source>
        <dbReference type="EMBL" id="GGL62970.1"/>
    </source>
</evidence>
<comment type="caution">
    <text evidence="2">The sequence shown here is derived from an EMBL/GenBank/DDBJ whole genome shotgun (WGS) entry which is preliminary data.</text>
</comment>
<dbReference type="AlphaFoldDB" id="A0A917S8L9"/>
<dbReference type="Proteomes" id="UP000613840">
    <property type="component" value="Unassembled WGS sequence"/>
</dbReference>